<evidence type="ECO:0000259" key="1">
    <source>
        <dbReference type="Pfam" id="PF16087"/>
    </source>
</evidence>
<protein>
    <submittedName>
        <fullName evidence="2">DUF4817 domain-containing protein</fullName>
    </submittedName>
</protein>
<gene>
    <name evidence="2" type="primary">g.24233</name>
    <name evidence="2" type="ORF">TNCV_4845311</name>
</gene>
<name>A0A8X6WJI7_TRICX</name>
<dbReference type="Pfam" id="PF16087">
    <property type="entry name" value="DUF4817"/>
    <property type="match status" value="1"/>
</dbReference>
<dbReference type="EMBL" id="BMAU01021435">
    <property type="protein sequence ID" value="GFY36159.1"/>
    <property type="molecule type" value="Genomic_DNA"/>
</dbReference>
<sequence>MSQVRQTFEQRKRILTWYWKFENISEVYRHLRQQYKTELPACSSNASLHNKFKTYGTIKDMHKGRSGWPRTSTSETSSVAVLESFTLVLASHCTRGTCMNKASVDRIFQRTKCKIYESQQLLHTLNKNDADRRIQFCEWYLTQVEYHGNFVSLGMWSLLLMWLLQERGTQK</sequence>
<dbReference type="AlphaFoldDB" id="A0A8X6WJI7"/>
<proteinExistence type="predicted"/>
<feature type="domain" description="DUF4817" evidence="1">
    <location>
        <begin position="7"/>
        <end position="58"/>
    </location>
</feature>
<dbReference type="InterPro" id="IPR032135">
    <property type="entry name" value="DUF4817"/>
</dbReference>
<keyword evidence="3" id="KW-1185">Reference proteome</keyword>
<dbReference type="Proteomes" id="UP000887159">
    <property type="component" value="Unassembled WGS sequence"/>
</dbReference>
<comment type="caution">
    <text evidence="2">The sequence shown here is derived from an EMBL/GenBank/DDBJ whole genome shotgun (WGS) entry which is preliminary data.</text>
</comment>
<evidence type="ECO:0000313" key="3">
    <source>
        <dbReference type="Proteomes" id="UP000887159"/>
    </source>
</evidence>
<accession>A0A8X6WJI7</accession>
<organism evidence="2 3">
    <name type="scientific">Trichonephila clavipes</name>
    <name type="common">Golden silk orbweaver</name>
    <name type="synonym">Nephila clavipes</name>
    <dbReference type="NCBI Taxonomy" id="2585209"/>
    <lineage>
        <taxon>Eukaryota</taxon>
        <taxon>Metazoa</taxon>
        <taxon>Ecdysozoa</taxon>
        <taxon>Arthropoda</taxon>
        <taxon>Chelicerata</taxon>
        <taxon>Arachnida</taxon>
        <taxon>Araneae</taxon>
        <taxon>Araneomorphae</taxon>
        <taxon>Entelegynae</taxon>
        <taxon>Araneoidea</taxon>
        <taxon>Nephilidae</taxon>
        <taxon>Trichonephila</taxon>
    </lineage>
</organism>
<reference evidence="2" key="1">
    <citation type="submission" date="2020-08" db="EMBL/GenBank/DDBJ databases">
        <title>Multicomponent nature underlies the extraordinary mechanical properties of spider dragline silk.</title>
        <authorList>
            <person name="Kono N."/>
            <person name="Nakamura H."/>
            <person name="Mori M."/>
            <person name="Yoshida Y."/>
            <person name="Ohtoshi R."/>
            <person name="Malay A.D."/>
            <person name="Moran D.A.P."/>
            <person name="Tomita M."/>
            <person name="Numata K."/>
            <person name="Arakawa K."/>
        </authorList>
    </citation>
    <scope>NUCLEOTIDE SEQUENCE</scope>
</reference>
<evidence type="ECO:0000313" key="2">
    <source>
        <dbReference type="EMBL" id="GFY36159.1"/>
    </source>
</evidence>